<organism evidence="3 4">
    <name type="scientific">Acorus gramineus</name>
    <name type="common">Dwarf sweet flag</name>
    <dbReference type="NCBI Taxonomy" id="55184"/>
    <lineage>
        <taxon>Eukaryota</taxon>
        <taxon>Viridiplantae</taxon>
        <taxon>Streptophyta</taxon>
        <taxon>Embryophyta</taxon>
        <taxon>Tracheophyta</taxon>
        <taxon>Spermatophyta</taxon>
        <taxon>Magnoliopsida</taxon>
        <taxon>Liliopsida</taxon>
        <taxon>Acoraceae</taxon>
        <taxon>Acorus</taxon>
    </lineage>
</organism>
<dbReference type="InterPro" id="IPR053316">
    <property type="entry name" value="Epigenetic_reg_gene_expr"/>
</dbReference>
<dbReference type="Proteomes" id="UP001179952">
    <property type="component" value="Unassembled WGS sequence"/>
</dbReference>
<dbReference type="PANTHER" id="PTHR36309:SF1">
    <property type="entry name" value="RNA-BINDING (RRM_RBD_RNP MOTIFS) FAMILY PROTEIN"/>
    <property type="match status" value="1"/>
</dbReference>
<dbReference type="AlphaFoldDB" id="A0AAV9BI55"/>
<proteinExistence type="predicted"/>
<evidence type="ECO:0000259" key="2">
    <source>
        <dbReference type="PROSITE" id="PS50102"/>
    </source>
</evidence>
<comment type="caution">
    <text evidence="3">The sequence shown here is derived from an EMBL/GenBank/DDBJ whole genome shotgun (WGS) entry which is preliminary data.</text>
</comment>
<dbReference type="PANTHER" id="PTHR36309">
    <property type="entry name" value="RNA-BINDING (RRM/RBD/RNP MOTIFS) FAMILY PROTEIN"/>
    <property type="match status" value="1"/>
</dbReference>
<evidence type="ECO:0000313" key="4">
    <source>
        <dbReference type="Proteomes" id="UP001179952"/>
    </source>
</evidence>
<dbReference type="PROSITE" id="PS50102">
    <property type="entry name" value="RRM"/>
    <property type="match status" value="1"/>
</dbReference>
<feature type="domain" description="RRM" evidence="2">
    <location>
        <begin position="21"/>
        <end position="104"/>
    </location>
</feature>
<dbReference type="CDD" id="cd00590">
    <property type="entry name" value="RRM_SF"/>
    <property type="match status" value="1"/>
</dbReference>
<accession>A0AAV9BI55</accession>
<dbReference type="EMBL" id="JAUJYN010000003">
    <property type="protein sequence ID" value="KAK1276061.1"/>
    <property type="molecule type" value="Genomic_DNA"/>
</dbReference>
<protein>
    <recommendedName>
        <fullName evidence="2">RRM domain-containing protein</fullName>
    </recommendedName>
</protein>
<dbReference type="Pfam" id="PF00076">
    <property type="entry name" value="RRM_1"/>
    <property type="match status" value="1"/>
</dbReference>
<dbReference type="SMART" id="SM00360">
    <property type="entry name" value="RRM"/>
    <property type="match status" value="1"/>
</dbReference>
<dbReference type="InterPro" id="IPR000504">
    <property type="entry name" value="RRM_dom"/>
</dbReference>
<dbReference type="Gene3D" id="3.30.70.330">
    <property type="match status" value="1"/>
</dbReference>
<name>A0AAV9BI55_ACOGR</name>
<gene>
    <name evidence="3" type="ORF">QJS04_geneDACA001815</name>
</gene>
<dbReference type="InterPro" id="IPR012677">
    <property type="entry name" value="Nucleotide-bd_a/b_plait_sf"/>
</dbReference>
<dbReference type="InterPro" id="IPR035979">
    <property type="entry name" value="RBD_domain_sf"/>
</dbReference>
<evidence type="ECO:0000313" key="3">
    <source>
        <dbReference type="EMBL" id="KAK1276061.1"/>
    </source>
</evidence>
<reference evidence="3" key="1">
    <citation type="journal article" date="2023" name="Nat. Commun.">
        <title>Diploid and tetraploid genomes of Acorus and the evolution of monocots.</title>
        <authorList>
            <person name="Ma L."/>
            <person name="Liu K.W."/>
            <person name="Li Z."/>
            <person name="Hsiao Y.Y."/>
            <person name="Qi Y."/>
            <person name="Fu T."/>
            <person name="Tang G.D."/>
            <person name="Zhang D."/>
            <person name="Sun W.H."/>
            <person name="Liu D.K."/>
            <person name="Li Y."/>
            <person name="Chen G.Z."/>
            <person name="Liu X.D."/>
            <person name="Liao X.Y."/>
            <person name="Jiang Y.T."/>
            <person name="Yu X."/>
            <person name="Hao Y."/>
            <person name="Huang J."/>
            <person name="Zhao X.W."/>
            <person name="Ke S."/>
            <person name="Chen Y.Y."/>
            <person name="Wu W.L."/>
            <person name="Hsu J.L."/>
            <person name="Lin Y.F."/>
            <person name="Huang M.D."/>
            <person name="Li C.Y."/>
            <person name="Huang L."/>
            <person name="Wang Z.W."/>
            <person name="Zhao X."/>
            <person name="Zhong W.Y."/>
            <person name="Peng D.H."/>
            <person name="Ahmad S."/>
            <person name="Lan S."/>
            <person name="Zhang J.S."/>
            <person name="Tsai W.C."/>
            <person name="Van de Peer Y."/>
            <person name="Liu Z.J."/>
        </authorList>
    </citation>
    <scope>NUCLEOTIDE SEQUENCE</scope>
    <source>
        <strain evidence="3">SCP</strain>
    </source>
</reference>
<evidence type="ECO:0000256" key="1">
    <source>
        <dbReference type="PROSITE-ProRule" id="PRU00176"/>
    </source>
</evidence>
<dbReference type="SUPFAM" id="SSF54928">
    <property type="entry name" value="RNA-binding domain, RBD"/>
    <property type="match status" value="1"/>
</dbReference>
<keyword evidence="1" id="KW-0694">RNA-binding</keyword>
<keyword evidence="4" id="KW-1185">Reference proteome</keyword>
<sequence length="202" mass="23262">MGTSSETFKKESMDFEAKVKRTVFVDNFSPQVTKEVLKTAFGQFGTVLSVEVITNYFEENNNAVGALVEMENAKQAKGVIEDIRNHPFMMSGMPRPVRGQEAKPEMFDDRPHDPTRKIDFQWVGPEDEDFEVAQKMKDLVKRHAAEASLLLEFQMEEEEKLAKQQSEMLNTNYKKYESIENIMQEGALNRLARHYKVNVSDD</sequence>
<dbReference type="GO" id="GO:0003723">
    <property type="term" value="F:RNA binding"/>
    <property type="evidence" value="ECO:0007669"/>
    <property type="project" value="UniProtKB-UniRule"/>
</dbReference>
<reference evidence="3" key="2">
    <citation type="submission" date="2023-06" db="EMBL/GenBank/DDBJ databases">
        <authorList>
            <person name="Ma L."/>
            <person name="Liu K.-W."/>
            <person name="Li Z."/>
            <person name="Hsiao Y.-Y."/>
            <person name="Qi Y."/>
            <person name="Fu T."/>
            <person name="Tang G."/>
            <person name="Zhang D."/>
            <person name="Sun W.-H."/>
            <person name="Liu D.-K."/>
            <person name="Li Y."/>
            <person name="Chen G.-Z."/>
            <person name="Liu X.-D."/>
            <person name="Liao X.-Y."/>
            <person name="Jiang Y.-T."/>
            <person name="Yu X."/>
            <person name="Hao Y."/>
            <person name="Huang J."/>
            <person name="Zhao X.-W."/>
            <person name="Ke S."/>
            <person name="Chen Y.-Y."/>
            <person name="Wu W.-L."/>
            <person name="Hsu J.-L."/>
            <person name="Lin Y.-F."/>
            <person name="Huang M.-D."/>
            <person name="Li C.-Y."/>
            <person name="Huang L."/>
            <person name="Wang Z.-W."/>
            <person name="Zhao X."/>
            <person name="Zhong W.-Y."/>
            <person name="Peng D.-H."/>
            <person name="Ahmad S."/>
            <person name="Lan S."/>
            <person name="Zhang J.-S."/>
            <person name="Tsai W.-C."/>
            <person name="Van De Peer Y."/>
            <person name="Liu Z.-J."/>
        </authorList>
    </citation>
    <scope>NUCLEOTIDE SEQUENCE</scope>
    <source>
        <strain evidence="3">SCP</strain>
        <tissue evidence="3">Leaves</tissue>
    </source>
</reference>